<dbReference type="InterPro" id="IPR046357">
    <property type="entry name" value="PPIase_dom_sf"/>
</dbReference>
<gene>
    <name evidence="4" type="ORF">PQJ61_12400</name>
</gene>
<reference evidence="4 5" key="1">
    <citation type="submission" date="2022-12" db="EMBL/GenBank/DDBJ databases">
        <title>Metagenome assembled genome from gulf of manar.</title>
        <authorList>
            <person name="Kohli P."/>
            <person name="Pk S."/>
            <person name="Venkata Ramana C."/>
            <person name="Sasikala C."/>
        </authorList>
    </citation>
    <scope>NUCLEOTIDE SEQUENCE [LARGE SCALE GENOMIC DNA]</scope>
    <source>
        <strain evidence="4">JB008</strain>
    </source>
</reference>
<evidence type="ECO:0000259" key="3">
    <source>
        <dbReference type="PROSITE" id="PS50198"/>
    </source>
</evidence>
<dbReference type="InterPro" id="IPR050245">
    <property type="entry name" value="PrsA_foldase"/>
</dbReference>
<feature type="chain" id="PRO_5042579311" evidence="2">
    <location>
        <begin position="24"/>
        <end position="320"/>
    </location>
</feature>
<dbReference type="SUPFAM" id="SSF109998">
    <property type="entry name" value="Triger factor/SurA peptide-binding domain-like"/>
    <property type="match status" value="1"/>
</dbReference>
<organism evidence="4 5">
    <name type="scientific">Candidatus Thalassospirochaeta sargassi</name>
    <dbReference type="NCBI Taxonomy" id="3119039"/>
    <lineage>
        <taxon>Bacteria</taxon>
        <taxon>Pseudomonadati</taxon>
        <taxon>Spirochaetota</taxon>
        <taxon>Spirochaetia</taxon>
        <taxon>Spirochaetales</taxon>
        <taxon>Spirochaetaceae</taxon>
        <taxon>Candidatus Thalassospirochaeta</taxon>
    </lineage>
</organism>
<name>A0AAJ1IE00_9SPIO</name>
<dbReference type="Pfam" id="PF13624">
    <property type="entry name" value="SurA_N_3"/>
    <property type="match status" value="1"/>
</dbReference>
<evidence type="ECO:0000313" key="4">
    <source>
        <dbReference type="EMBL" id="MDC7227557.1"/>
    </source>
</evidence>
<dbReference type="Proteomes" id="UP001221217">
    <property type="component" value="Unassembled WGS sequence"/>
</dbReference>
<comment type="caution">
    <text evidence="4">The sequence shown here is derived from an EMBL/GenBank/DDBJ whole genome shotgun (WGS) entry which is preliminary data.</text>
</comment>
<keyword evidence="2" id="KW-0732">Signal</keyword>
<protein>
    <submittedName>
        <fullName evidence="4">Peptidylprolyl isomerase</fullName>
        <ecNumber evidence="4">5.2.1.8</ecNumber>
    </submittedName>
</protein>
<sequence>MTNKLFKILLITMMLFPAVFAVAQDEPDSTVAEVNGSTISSLDVKREMNMMYQQAVSQGVYPDNSEIEAYWNQALETLIGRELLHQAAVAKDYEADSEAIDQYISGLTANYGGTEKLEAALSEQGITLERLRRDTERYYILSEFVDKELRTGISVSDEESLAYYNDNSEYFVQEETIRASHILLKIAEDADDEVKAEKLAEIEAIRERITAGEDFAELAKEYSDCPSSEQGGDLGDFGHGMMVPPFDRAAFALEVGELSEPVLTQFGYHLILLTDKKEGEIISYESVKDQIQSYLADVRLDTEVGMYVAELRDSADIKLF</sequence>
<feature type="signal peptide" evidence="2">
    <location>
        <begin position="1"/>
        <end position="23"/>
    </location>
</feature>
<keyword evidence="1" id="KW-0697">Rotamase</keyword>
<dbReference type="Pfam" id="PF00639">
    <property type="entry name" value="Rotamase"/>
    <property type="match status" value="1"/>
</dbReference>
<dbReference type="PANTHER" id="PTHR47245:SF2">
    <property type="entry name" value="PEPTIDYL-PROLYL CIS-TRANS ISOMERASE HP_0175-RELATED"/>
    <property type="match status" value="1"/>
</dbReference>
<feature type="domain" description="PpiC" evidence="3">
    <location>
        <begin position="174"/>
        <end position="275"/>
    </location>
</feature>
<evidence type="ECO:0000256" key="1">
    <source>
        <dbReference type="PROSITE-ProRule" id="PRU00278"/>
    </source>
</evidence>
<dbReference type="Gene3D" id="1.10.4030.10">
    <property type="entry name" value="Porin chaperone SurA, peptide-binding domain"/>
    <property type="match status" value="1"/>
</dbReference>
<dbReference type="InterPro" id="IPR000297">
    <property type="entry name" value="PPIase_PpiC"/>
</dbReference>
<dbReference type="InterPro" id="IPR023058">
    <property type="entry name" value="PPIase_PpiC_CS"/>
</dbReference>
<proteinExistence type="predicted"/>
<dbReference type="Gene3D" id="3.10.50.40">
    <property type="match status" value="1"/>
</dbReference>
<dbReference type="PANTHER" id="PTHR47245">
    <property type="entry name" value="PEPTIDYLPROLYL ISOMERASE"/>
    <property type="match status" value="1"/>
</dbReference>
<dbReference type="EC" id="5.2.1.8" evidence="4"/>
<evidence type="ECO:0000256" key="2">
    <source>
        <dbReference type="SAM" id="SignalP"/>
    </source>
</evidence>
<dbReference type="EMBL" id="JAQQAL010000028">
    <property type="protein sequence ID" value="MDC7227557.1"/>
    <property type="molecule type" value="Genomic_DNA"/>
</dbReference>
<accession>A0AAJ1IE00</accession>
<dbReference type="GO" id="GO:0003755">
    <property type="term" value="F:peptidyl-prolyl cis-trans isomerase activity"/>
    <property type="evidence" value="ECO:0007669"/>
    <property type="project" value="UniProtKB-KW"/>
</dbReference>
<dbReference type="InterPro" id="IPR027304">
    <property type="entry name" value="Trigger_fact/SurA_dom_sf"/>
</dbReference>
<dbReference type="AlphaFoldDB" id="A0AAJ1IE00"/>
<dbReference type="SUPFAM" id="SSF54534">
    <property type="entry name" value="FKBP-like"/>
    <property type="match status" value="1"/>
</dbReference>
<keyword evidence="1 4" id="KW-0413">Isomerase</keyword>
<dbReference type="PROSITE" id="PS50198">
    <property type="entry name" value="PPIC_PPIASE_2"/>
    <property type="match status" value="1"/>
</dbReference>
<evidence type="ECO:0000313" key="5">
    <source>
        <dbReference type="Proteomes" id="UP001221217"/>
    </source>
</evidence>
<dbReference type="PROSITE" id="PS01096">
    <property type="entry name" value="PPIC_PPIASE_1"/>
    <property type="match status" value="1"/>
</dbReference>